<dbReference type="PROSITE" id="PS51186">
    <property type="entry name" value="GNAT"/>
    <property type="match status" value="1"/>
</dbReference>
<evidence type="ECO:0000313" key="5">
    <source>
        <dbReference type="Proteomes" id="UP000780801"/>
    </source>
</evidence>
<name>A0A9P6FZL7_9FUNG</name>
<dbReference type="AlphaFoldDB" id="A0A9P6FZL7"/>
<dbReference type="SUPFAM" id="SSF55729">
    <property type="entry name" value="Acyl-CoA N-acyltransferases (Nat)"/>
    <property type="match status" value="1"/>
</dbReference>
<dbReference type="InterPro" id="IPR050832">
    <property type="entry name" value="Bact_Acetyltransf"/>
</dbReference>
<sequence length="180" mass="20673">MRIRQAGPNDAPVLVELGALTFTNTFGHMYDPKDLEEFISSTYTVEQHLVHLTHGRESFWLLEDDNGQAMAFGWAGACKLPVPDLEKNAGEVKRLYVHPDHFGKKLGTLVLEKMLDWLDQVGYSSIYLGVWSENYGAQRLYGRHGFVKTCEYEFPVGNHRDREFIFKRVQSFGQETDVTR</sequence>
<gene>
    <name evidence="4" type="ORF">BGW38_005332</name>
</gene>
<organism evidence="4 5">
    <name type="scientific">Lunasporangiospora selenospora</name>
    <dbReference type="NCBI Taxonomy" id="979761"/>
    <lineage>
        <taxon>Eukaryota</taxon>
        <taxon>Fungi</taxon>
        <taxon>Fungi incertae sedis</taxon>
        <taxon>Mucoromycota</taxon>
        <taxon>Mortierellomycotina</taxon>
        <taxon>Mortierellomycetes</taxon>
        <taxon>Mortierellales</taxon>
        <taxon>Mortierellaceae</taxon>
        <taxon>Lunasporangiospora</taxon>
    </lineage>
</organism>
<evidence type="ECO:0000256" key="2">
    <source>
        <dbReference type="ARBA" id="ARBA00023315"/>
    </source>
</evidence>
<dbReference type="Proteomes" id="UP000780801">
    <property type="component" value="Unassembled WGS sequence"/>
</dbReference>
<evidence type="ECO:0000259" key="3">
    <source>
        <dbReference type="PROSITE" id="PS51186"/>
    </source>
</evidence>
<evidence type="ECO:0000313" key="4">
    <source>
        <dbReference type="EMBL" id="KAF9584748.1"/>
    </source>
</evidence>
<dbReference type="EMBL" id="JAABOA010000338">
    <property type="protein sequence ID" value="KAF9584748.1"/>
    <property type="molecule type" value="Genomic_DNA"/>
</dbReference>
<dbReference type="CDD" id="cd04301">
    <property type="entry name" value="NAT_SF"/>
    <property type="match status" value="1"/>
</dbReference>
<dbReference type="Pfam" id="PF00583">
    <property type="entry name" value="Acetyltransf_1"/>
    <property type="match status" value="1"/>
</dbReference>
<dbReference type="GO" id="GO:0016747">
    <property type="term" value="F:acyltransferase activity, transferring groups other than amino-acyl groups"/>
    <property type="evidence" value="ECO:0007669"/>
    <property type="project" value="InterPro"/>
</dbReference>
<dbReference type="PANTHER" id="PTHR43877">
    <property type="entry name" value="AMINOALKYLPHOSPHONATE N-ACETYLTRANSFERASE-RELATED-RELATED"/>
    <property type="match status" value="1"/>
</dbReference>
<comment type="caution">
    <text evidence="4">The sequence shown here is derived from an EMBL/GenBank/DDBJ whole genome shotgun (WGS) entry which is preliminary data.</text>
</comment>
<keyword evidence="5" id="KW-1185">Reference proteome</keyword>
<proteinExistence type="predicted"/>
<dbReference type="OrthoDB" id="9975416at2759"/>
<dbReference type="Gene3D" id="3.40.630.30">
    <property type="match status" value="1"/>
</dbReference>
<accession>A0A9P6FZL7</accession>
<keyword evidence="1" id="KW-0808">Transferase</keyword>
<evidence type="ECO:0000256" key="1">
    <source>
        <dbReference type="ARBA" id="ARBA00022679"/>
    </source>
</evidence>
<reference evidence="4" key="1">
    <citation type="journal article" date="2020" name="Fungal Divers.">
        <title>Resolving the Mortierellaceae phylogeny through synthesis of multi-gene phylogenetics and phylogenomics.</title>
        <authorList>
            <person name="Vandepol N."/>
            <person name="Liber J."/>
            <person name="Desiro A."/>
            <person name="Na H."/>
            <person name="Kennedy M."/>
            <person name="Barry K."/>
            <person name="Grigoriev I.V."/>
            <person name="Miller A.N."/>
            <person name="O'Donnell K."/>
            <person name="Stajich J.E."/>
            <person name="Bonito G."/>
        </authorList>
    </citation>
    <scope>NUCLEOTIDE SEQUENCE</scope>
    <source>
        <strain evidence="4">KOD1015</strain>
    </source>
</reference>
<keyword evidence="2" id="KW-0012">Acyltransferase</keyword>
<dbReference type="InterPro" id="IPR000182">
    <property type="entry name" value="GNAT_dom"/>
</dbReference>
<dbReference type="InterPro" id="IPR016181">
    <property type="entry name" value="Acyl_CoA_acyltransferase"/>
</dbReference>
<feature type="domain" description="N-acetyltransferase" evidence="3">
    <location>
        <begin position="1"/>
        <end position="169"/>
    </location>
</feature>
<protein>
    <recommendedName>
        <fullName evidence="3">N-acetyltransferase domain-containing protein</fullName>
    </recommendedName>
</protein>